<dbReference type="AlphaFoldDB" id="A0A0L0FZ91"/>
<accession>A0A0L0FZ91</accession>
<reference evidence="1 2" key="1">
    <citation type="submission" date="2011-02" db="EMBL/GenBank/DDBJ databases">
        <title>The Genome Sequence of Sphaeroforma arctica JP610.</title>
        <authorList>
            <consortium name="The Broad Institute Genome Sequencing Platform"/>
            <person name="Russ C."/>
            <person name="Cuomo C."/>
            <person name="Young S.K."/>
            <person name="Zeng Q."/>
            <person name="Gargeya S."/>
            <person name="Alvarado L."/>
            <person name="Berlin A."/>
            <person name="Chapman S.B."/>
            <person name="Chen Z."/>
            <person name="Freedman E."/>
            <person name="Gellesch M."/>
            <person name="Goldberg J."/>
            <person name="Griggs A."/>
            <person name="Gujja S."/>
            <person name="Heilman E."/>
            <person name="Heiman D."/>
            <person name="Howarth C."/>
            <person name="Mehta T."/>
            <person name="Neiman D."/>
            <person name="Pearson M."/>
            <person name="Roberts A."/>
            <person name="Saif S."/>
            <person name="Shea T."/>
            <person name="Shenoy N."/>
            <person name="Sisk P."/>
            <person name="Stolte C."/>
            <person name="Sykes S."/>
            <person name="White J."/>
            <person name="Yandava C."/>
            <person name="Burger G."/>
            <person name="Gray M.W."/>
            <person name="Holland P.W.H."/>
            <person name="King N."/>
            <person name="Lang F.B.F."/>
            <person name="Roger A.J."/>
            <person name="Ruiz-Trillo I."/>
            <person name="Haas B."/>
            <person name="Nusbaum C."/>
            <person name="Birren B."/>
        </authorList>
    </citation>
    <scope>NUCLEOTIDE SEQUENCE [LARGE SCALE GENOMIC DNA]</scope>
    <source>
        <strain evidence="1 2">JP610</strain>
    </source>
</reference>
<keyword evidence="2" id="KW-1185">Reference proteome</keyword>
<dbReference type="Proteomes" id="UP000054560">
    <property type="component" value="Unassembled WGS sequence"/>
</dbReference>
<evidence type="ECO:0000313" key="1">
    <source>
        <dbReference type="EMBL" id="KNC82142.1"/>
    </source>
</evidence>
<dbReference type="GeneID" id="25906066"/>
<dbReference type="EMBL" id="KQ241955">
    <property type="protein sequence ID" value="KNC82142.1"/>
    <property type="molecule type" value="Genomic_DNA"/>
</dbReference>
<sequence length="110" mass="12188">WLKSTYLSESSSINYAADYSKTIKDDAKRDIDSIVSIFESYCSIADPVYHPSDSETAEITEEWIDISAILQISIIDGIMTTEEAINIENTGIFSAGCALLTSRENNLPKE</sequence>
<organism evidence="1 2">
    <name type="scientific">Sphaeroforma arctica JP610</name>
    <dbReference type="NCBI Taxonomy" id="667725"/>
    <lineage>
        <taxon>Eukaryota</taxon>
        <taxon>Ichthyosporea</taxon>
        <taxon>Ichthyophonida</taxon>
        <taxon>Sphaeroforma</taxon>
    </lineage>
</organism>
<proteinExistence type="predicted"/>
<gene>
    <name evidence="1" type="ORF">SARC_05562</name>
</gene>
<name>A0A0L0FZ91_9EUKA</name>
<evidence type="ECO:0000313" key="2">
    <source>
        <dbReference type="Proteomes" id="UP000054560"/>
    </source>
</evidence>
<dbReference type="RefSeq" id="XP_014156044.1">
    <property type="nucleotide sequence ID" value="XM_014300569.1"/>
</dbReference>
<protein>
    <submittedName>
        <fullName evidence="1">Uncharacterized protein</fullName>
    </submittedName>
</protein>
<feature type="non-terminal residue" evidence="1">
    <location>
        <position position="1"/>
    </location>
</feature>